<protein>
    <submittedName>
        <fullName evidence="2">Putative membrane protein YphA (DoxX/SURF4 family)</fullName>
    </submittedName>
</protein>
<reference evidence="2 3" key="1">
    <citation type="submission" date="2020-08" db="EMBL/GenBank/DDBJ databases">
        <title>Genomic Encyclopedia of Type Strains, Phase IV (KMG-IV): sequencing the most valuable type-strain genomes for metagenomic binning, comparative biology and taxonomic classification.</title>
        <authorList>
            <person name="Goeker M."/>
        </authorList>
    </citation>
    <scope>NUCLEOTIDE SEQUENCE [LARGE SCALE GENOMIC DNA]</scope>
    <source>
        <strain evidence="2 3">DSM 5895</strain>
    </source>
</reference>
<accession>A0A839Z5G1</accession>
<evidence type="ECO:0000313" key="3">
    <source>
        <dbReference type="Proteomes" id="UP000533469"/>
    </source>
</evidence>
<gene>
    <name evidence="2" type="ORF">FHS55_000839</name>
</gene>
<feature type="region of interest" description="Disordered" evidence="1">
    <location>
        <begin position="47"/>
        <end position="107"/>
    </location>
</feature>
<keyword evidence="3" id="KW-1185">Reference proteome</keyword>
<dbReference type="AlphaFoldDB" id="A0A839Z5G1"/>
<dbReference type="RefSeq" id="WP_246339804.1">
    <property type="nucleotide sequence ID" value="NZ_JACICD010000001.1"/>
</dbReference>
<feature type="compositionally biased region" description="Low complexity" evidence="1">
    <location>
        <begin position="84"/>
        <end position="107"/>
    </location>
</feature>
<dbReference type="EMBL" id="JACICD010000001">
    <property type="protein sequence ID" value="MBB3770253.1"/>
    <property type="molecule type" value="Genomic_DNA"/>
</dbReference>
<organism evidence="2 3">
    <name type="scientific">Ancylobacter tetraedralis</name>
    <dbReference type="NCBI Taxonomy" id="217068"/>
    <lineage>
        <taxon>Bacteria</taxon>
        <taxon>Pseudomonadati</taxon>
        <taxon>Pseudomonadota</taxon>
        <taxon>Alphaproteobacteria</taxon>
        <taxon>Hyphomicrobiales</taxon>
        <taxon>Xanthobacteraceae</taxon>
        <taxon>Ancylobacter</taxon>
    </lineage>
</organism>
<evidence type="ECO:0000313" key="2">
    <source>
        <dbReference type="EMBL" id="MBB3770253.1"/>
    </source>
</evidence>
<sequence>MNPVAPHTRSRRMSALRRALILAPVLALVFATAGCETLDKMNPFAEKEKKLPGARQSVFPEGVPGVDYNAAPPQPANSAKYETPAEPAAAPAAASSSSRTPAPLTPQ</sequence>
<name>A0A839Z5G1_9HYPH</name>
<proteinExistence type="predicted"/>
<dbReference type="Proteomes" id="UP000533469">
    <property type="component" value="Unassembled WGS sequence"/>
</dbReference>
<evidence type="ECO:0000256" key="1">
    <source>
        <dbReference type="SAM" id="MobiDB-lite"/>
    </source>
</evidence>
<comment type="caution">
    <text evidence="2">The sequence shown here is derived from an EMBL/GenBank/DDBJ whole genome shotgun (WGS) entry which is preliminary data.</text>
</comment>